<dbReference type="AlphaFoldDB" id="A0A433QNU0"/>
<reference evidence="1 2" key="1">
    <citation type="journal article" date="2018" name="New Phytol.">
        <title>Phylogenomics of Endogonaceae and evolution of mycorrhizas within Mucoromycota.</title>
        <authorList>
            <person name="Chang Y."/>
            <person name="Desiro A."/>
            <person name="Na H."/>
            <person name="Sandor L."/>
            <person name="Lipzen A."/>
            <person name="Clum A."/>
            <person name="Barry K."/>
            <person name="Grigoriev I.V."/>
            <person name="Martin F.M."/>
            <person name="Stajich J.E."/>
            <person name="Smith M.E."/>
            <person name="Bonito G."/>
            <person name="Spatafora J.W."/>
        </authorList>
    </citation>
    <scope>NUCLEOTIDE SEQUENCE [LARGE SCALE GENOMIC DNA]</scope>
    <source>
        <strain evidence="1 2">AD002</strain>
    </source>
</reference>
<keyword evidence="2" id="KW-1185">Reference proteome</keyword>
<evidence type="ECO:0000313" key="1">
    <source>
        <dbReference type="EMBL" id="RUS31452.1"/>
    </source>
</evidence>
<evidence type="ECO:0000313" key="2">
    <source>
        <dbReference type="Proteomes" id="UP000274822"/>
    </source>
</evidence>
<sequence>MIEWEPKALFSPSATWSSTSSNASGNSNRSKKRFFVEYDVHEADKGGRRGRQGGATQPADHVVAFDFSYTLSVERSDAHAMMQSWNIPRFHIIGARRVVVQVWKKSDIIQTHAVVIVPLPDLGLHDLAFLHAMSSPWDMLAVPKFQSTPWLSLSISAIIDDVGSNMNPVEECIGSCVEREGFTSSNCSNRSSSHRLPISGVANFRSNEWFLGNLDIFHLSLPHDTKGVRR</sequence>
<protein>
    <submittedName>
        <fullName evidence="1">Uncharacterized protein</fullName>
    </submittedName>
</protein>
<gene>
    <name evidence="1" type="ORF">BC938DRAFT_477778</name>
</gene>
<dbReference type="EMBL" id="RBNJ01002933">
    <property type="protein sequence ID" value="RUS31452.1"/>
    <property type="molecule type" value="Genomic_DNA"/>
</dbReference>
<dbReference type="Proteomes" id="UP000274822">
    <property type="component" value="Unassembled WGS sequence"/>
</dbReference>
<proteinExistence type="predicted"/>
<organism evidence="1 2">
    <name type="scientific">Jimgerdemannia flammicorona</name>
    <dbReference type="NCBI Taxonomy" id="994334"/>
    <lineage>
        <taxon>Eukaryota</taxon>
        <taxon>Fungi</taxon>
        <taxon>Fungi incertae sedis</taxon>
        <taxon>Mucoromycota</taxon>
        <taxon>Mucoromycotina</taxon>
        <taxon>Endogonomycetes</taxon>
        <taxon>Endogonales</taxon>
        <taxon>Endogonaceae</taxon>
        <taxon>Jimgerdemannia</taxon>
    </lineage>
</organism>
<accession>A0A433QNU0</accession>
<name>A0A433QNU0_9FUNG</name>
<comment type="caution">
    <text evidence="1">The sequence shown here is derived from an EMBL/GenBank/DDBJ whole genome shotgun (WGS) entry which is preliminary data.</text>
</comment>